<evidence type="ECO:0000313" key="2">
    <source>
        <dbReference type="EMBL" id="MFB9442174.1"/>
    </source>
</evidence>
<dbReference type="EMBL" id="JBHMCA010000012">
    <property type="protein sequence ID" value="MFB9442174.1"/>
    <property type="molecule type" value="Genomic_DNA"/>
</dbReference>
<name>A0ABV5LZY7_9ACTN</name>
<evidence type="ECO:0000313" key="3">
    <source>
        <dbReference type="Proteomes" id="UP001589608"/>
    </source>
</evidence>
<comment type="caution">
    <text evidence="2">The sequence shown here is derived from an EMBL/GenBank/DDBJ whole genome shotgun (WGS) entry which is preliminary data.</text>
</comment>
<dbReference type="SUPFAM" id="SSF63817">
    <property type="entry name" value="Sortase"/>
    <property type="match status" value="1"/>
</dbReference>
<dbReference type="Gene3D" id="2.40.260.10">
    <property type="entry name" value="Sortase"/>
    <property type="match status" value="1"/>
</dbReference>
<keyword evidence="3" id="KW-1185">Reference proteome</keyword>
<accession>A0ABV5LZY7</accession>
<dbReference type="Pfam" id="PF04203">
    <property type="entry name" value="Sortase"/>
    <property type="match status" value="1"/>
</dbReference>
<dbReference type="InterPro" id="IPR005754">
    <property type="entry name" value="Sortase"/>
</dbReference>
<evidence type="ECO:0000256" key="1">
    <source>
        <dbReference type="ARBA" id="ARBA00022801"/>
    </source>
</evidence>
<gene>
    <name evidence="2" type="ORF">ACFFTR_03615</name>
</gene>
<dbReference type="InterPro" id="IPR042001">
    <property type="entry name" value="Sortase_F"/>
</dbReference>
<sequence>MVRPRLPLPRLPLPRAPRPRRLVVDGLTALLAAGGLTLLVIGASPAPPPPERPAALAPSYAPPGSPVPIASSAAPGPKVTRGLGASTPVRLAIPAIGVDTPLMSLGLNPDGTVEVPPVAADAPAGWYRNLRTPGEVGPAVVLGHVDTAHDGPAVFYRLRELRPGDPISVRRADGSVAVFVVERVVEVPKSDFPTEDVYGPVDYPALRLVTCGGTFDHLRHTYKGNTLVYARLQPPAG</sequence>
<dbReference type="NCBIfam" id="NF033748">
    <property type="entry name" value="class_F_sortase"/>
    <property type="match status" value="1"/>
</dbReference>
<protein>
    <submittedName>
        <fullName evidence="2">Class F sortase</fullName>
    </submittedName>
</protein>
<dbReference type="InterPro" id="IPR023365">
    <property type="entry name" value="Sortase_dom-sf"/>
</dbReference>
<reference evidence="2 3" key="1">
    <citation type="submission" date="2024-09" db="EMBL/GenBank/DDBJ databases">
        <authorList>
            <person name="Sun Q."/>
            <person name="Mori K."/>
        </authorList>
    </citation>
    <scope>NUCLEOTIDE SEQUENCE [LARGE SCALE GENOMIC DNA]</scope>
    <source>
        <strain evidence="2 3">JCM 3307</strain>
    </source>
</reference>
<dbReference type="CDD" id="cd05829">
    <property type="entry name" value="Sortase_F"/>
    <property type="match status" value="1"/>
</dbReference>
<dbReference type="Proteomes" id="UP001589608">
    <property type="component" value="Unassembled WGS sequence"/>
</dbReference>
<organism evidence="2 3">
    <name type="scientific">Dactylosporangium vinaceum</name>
    <dbReference type="NCBI Taxonomy" id="53362"/>
    <lineage>
        <taxon>Bacteria</taxon>
        <taxon>Bacillati</taxon>
        <taxon>Actinomycetota</taxon>
        <taxon>Actinomycetes</taxon>
        <taxon>Micromonosporales</taxon>
        <taxon>Micromonosporaceae</taxon>
        <taxon>Dactylosporangium</taxon>
    </lineage>
</organism>
<dbReference type="RefSeq" id="WP_223095288.1">
    <property type="nucleotide sequence ID" value="NZ_CP061913.1"/>
</dbReference>
<proteinExistence type="predicted"/>
<keyword evidence="1" id="KW-0378">Hydrolase</keyword>